<dbReference type="OrthoDB" id="122279at2759"/>
<dbReference type="GO" id="GO:0005886">
    <property type="term" value="C:plasma membrane"/>
    <property type="evidence" value="ECO:0007669"/>
    <property type="project" value="TreeGrafter"/>
</dbReference>
<evidence type="ECO:0000256" key="1">
    <source>
        <dbReference type="ARBA" id="ARBA00004308"/>
    </source>
</evidence>
<evidence type="ECO:0000313" key="16">
    <source>
        <dbReference type="Proteomes" id="UP000030765"/>
    </source>
</evidence>
<keyword evidence="14" id="KW-0675">Receptor</keyword>
<evidence type="ECO:0000313" key="14">
    <source>
        <dbReference type="EMBL" id="KFB42125.1"/>
    </source>
</evidence>
<evidence type="ECO:0000256" key="8">
    <source>
        <dbReference type="ARBA" id="ARBA00023136"/>
    </source>
</evidence>
<dbReference type="SUPFAM" id="SSF48726">
    <property type="entry name" value="Immunoglobulin"/>
    <property type="match status" value="1"/>
</dbReference>
<keyword evidence="10" id="KW-0325">Glycoprotein</keyword>
<evidence type="ECO:0000256" key="10">
    <source>
        <dbReference type="ARBA" id="ARBA00023180"/>
    </source>
</evidence>
<dbReference type="PANTHER" id="PTHR24416">
    <property type="entry name" value="TYROSINE-PROTEIN KINASE RECEPTOR"/>
    <property type="match status" value="1"/>
</dbReference>
<evidence type="ECO:0000256" key="11">
    <source>
        <dbReference type="ARBA" id="ARBA00051243"/>
    </source>
</evidence>
<evidence type="ECO:0000256" key="12">
    <source>
        <dbReference type="SAM" id="Phobius"/>
    </source>
</evidence>
<keyword evidence="2" id="KW-0808">Transferase</keyword>
<reference evidence="15" key="2">
    <citation type="submission" date="2020-05" db="UniProtKB">
        <authorList>
            <consortium name="EnsemblMetazoa"/>
        </authorList>
    </citation>
    <scope>IDENTIFICATION</scope>
</reference>
<dbReference type="PROSITE" id="PS50011">
    <property type="entry name" value="PROTEIN_KINASE_DOM"/>
    <property type="match status" value="1"/>
</dbReference>
<evidence type="ECO:0000256" key="6">
    <source>
        <dbReference type="ARBA" id="ARBA00022840"/>
    </source>
</evidence>
<keyword evidence="5" id="KW-0418">Kinase</keyword>
<dbReference type="VEuPathDB" id="VectorBase:ASIS010768"/>
<keyword evidence="4" id="KW-0547">Nucleotide-binding</keyword>
<dbReference type="PRINTS" id="PR00109">
    <property type="entry name" value="TYRKINASE"/>
</dbReference>
<dbReference type="InterPro" id="IPR001245">
    <property type="entry name" value="Ser-Thr/Tyr_kinase_cat_dom"/>
</dbReference>
<evidence type="ECO:0000256" key="4">
    <source>
        <dbReference type="ARBA" id="ARBA00022741"/>
    </source>
</evidence>
<dbReference type="EnsemblMetazoa" id="ASIC009798-RA">
    <property type="protein sequence ID" value="ASIC009798-PA"/>
    <property type="gene ID" value="ASIC009798"/>
</dbReference>
<evidence type="ECO:0000313" key="15">
    <source>
        <dbReference type="EnsemblMetazoa" id="ASIC009798-PA"/>
    </source>
</evidence>
<dbReference type="GO" id="GO:0051130">
    <property type="term" value="P:positive regulation of cellular component organization"/>
    <property type="evidence" value="ECO:0007669"/>
    <property type="project" value="UniProtKB-ARBA"/>
</dbReference>
<dbReference type="GO" id="GO:0030182">
    <property type="term" value="P:neuron differentiation"/>
    <property type="evidence" value="ECO:0007669"/>
    <property type="project" value="UniProtKB-ARBA"/>
</dbReference>
<dbReference type="GO" id="GO:0050793">
    <property type="term" value="P:regulation of developmental process"/>
    <property type="evidence" value="ECO:0007669"/>
    <property type="project" value="UniProtKB-ARBA"/>
</dbReference>
<dbReference type="InterPro" id="IPR011009">
    <property type="entry name" value="Kinase-like_dom_sf"/>
</dbReference>
<dbReference type="Gene3D" id="1.10.510.10">
    <property type="entry name" value="Transferase(Phosphotransferase) domain 1"/>
    <property type="match status" value="1"/>
</dbReference>
<gene>
    <name evidence="14" type="ORF">ZHAS_00009798</name>
</gene>
<dbReference type="PANTHER" id="PTHR24416:SF600">
    <property type="entry name" value="PDGF- AND VEGF-RECEPTOR RELATED, ISOFORM J"/>
    <property type="match status" value="1"/>
</dbReference>
<dbReference type="SUPFAM" id="SSF56112">
    <property type="entry name" value="Protein kinase-like (PK-like)"/>
    <property type="match status" value="1"/>
</dbReference>
<dbReference type="GO" id="GO:0004714">
    <property type="term" value="F:transmembrane receptor protein tyrosine kinase activity"/>
    <property type="evidence" value="ECO:0007669"/>
    <property type="project" value="UniProtKB-EC"/>
</dbReference>
<dbReference type="GO" id="GO:0012505">
    <property type="term" value="C:endomembrane system"/>
    <property type="evidence" value="ECO:0007669"/>
    <property type="project" value="UniProtKB-SubCell"/>
</dbReference>
<comment type="subcellular location">
    <subcellularLocation>
        <location evidence="1">Endomembrane system</location>
    </subcellularLocation>
</comment>
<dbReference type="EMBL" id="KE525163">
    <property type="protein sequence ID" value="KFB42125.1"/>
    <property type="molecule type" value="Genomic_DNA"/>
</dbReference>
<evidence type="ECO:0000256" key="5">
    <source>
        <dbReference type="ARBA" id="ARBA00022777"/>
    </source>
</evidence>
<accession>A0A084VVY1</accession>
<dbReference type="GO" id="GO:0043235">
    <property type="term" value="C:receptor complex"/>
    <property type="evidence" value="ECO:0007669"/>
    <property type="project" value="TreeGrafter"/>
</dbReference>
<evidence type="ECO:0000256" key="3">
    <source>
        <dbReference type="ARBA" id="ARBA00022692"/>
    </source>
</evidence>
<dbReference type="AlphaFoldDB" id="A0A084VVY1"/>
<name>A0A084VVY1_ANOSI</name>
<sequence length="612" mass="69967">MYMDVPGKLDVSASNANVTQKASALVYVRNFTEDIVLELPPQLTIPMKVRCLVDIYKYTNSLTFQFGANEVTVLAAKDGYVWSASITLRSVEDAVSCNAKLRDSSSGVIKKKVYLLKQSKVPPDEDTVFNITLFGRENLLLNCTPSGWSVSWYKNGRPLYHHEGTLNIMLGRKEKFAVITCFAKTFGKERSTTWYIRVRPLFQWFPTGVLIFFGAIGILLGLLIPLSYLKSSHMKKMKCDLQGTEMEVVTRAEEHVPQIPPEYEISKDVLRFRRKIGDGVFGVIMMAKAIAIVPREPCTTVAVHIVANVECDSVMHVLISELKMMIEVGQHLNIVNFLGAITASVRMGELMVLYEYCPYGTLQEFLWQNRANFISRPQARWFQLPDDVTPEVPQSYTTQDLHCFASQIANGMAYLISRRILHGSLMARKIMLCEKRVVKICGYGLTRTVFRSSACKRTDCDSTAHKWLALESFSKLEFNAKTDVWAFGVVLWEIFSLGAAPYADVRSPQILHQKLLDGYRLEKPVHTNREMYDIMLSCWYVNPILRPTFESLTHEFHRLLPHSVRDYYKFLNKPYLRANARRIARQQGRTAEEDVDDDDVREEVDNNHYVRG</sequence>
<feature type="transmembrane region" description="Helical" evidence="12">
    <location>
        <begin position="204"/>
        <end position="228"/>
    </location>
</feature>
<dbReference type="STRING" id="74873.A0A084VVY1"/>
<dbReference type="CDD" id="cd00192">
    <property type="entry name" value="PTKc"/>
    <property type="match status" value="1"/>
</dbReference>
<dbReference type="Proteomes" id="UP000030765">
    <property type="component" value="Unassembled WGS sequence"/>
</dbReference>
<evidence type="ECO:0000259" key="13">
    <source>
        <dbReference type="PROSITE" id="PS50011"/>
    </source>
</evidence>
<evidence type="ECO:0000256" key="7">
    <source>
        <dbReference type="ARBA" id="ARBA00022989"/>
    </source>
</evidence>
<dbReference type="FunFam" id="1.10.510.10:FF:001512">
    <property type="entry name" value="Receptor tyrosine-protein kinase erbB-2"/>
    <property type="match status" value="1"/>
</dbReference>
<organism evidence="14">
    <name type="scientific">Anopheles sinensis</name>
    <name type="common">Mosquito</name>
    <dbReference type="NCBI Taxonomy" id="74873"/>
    <lineage>
        <taxon>Eukaryota</taxon>
        <taxon>Metazoa</taxon>
        <taxon>Ecdysozoa</taxon>
        <taxon>Arthropoda</taxon>
        <taxon>Hexapoda</taxon>
        <taxon>Insecta</taxon>
        <taxon>Pterygota</taxon>
        <taxon>Neoptera</taxon>
        <taxon>Endopterygota</taxon>
        <taxon>Diptera</taxon>
        <taxon>Nematocera</taxon>
        <taxon>Culicoidea</taxon>
        <taxon>Culicidae</taxon>
        <taxon>Anophelinae</taxon>
        <taxon>Anopheles</taxon>
    </lineage>
</organism>
<keyword evidence="3 12" id="KW-0812">Transmembrane</keyword>
<feature type="domain" description="Protein kinase" evidence="13">
    <location>
        <begin position="270"/>
        <end position="560"/>
    </location>
</feature>
<dbReference type="GO" id="GO:0005524">
    <property type="term" value="F:ATP binding"/>
    <property type="evidence" value="ECO:0007669"/>
    <property type="project" value="UniProtKB-KW"/>
</dbReference>
<dbReference type="InterPro" id="IPR000719">
    <property type="entry name" value="Prot_kinase_dom"/>
</dbReference>
<dbReference type="GO" id="GO:0048468">
    <property type="term" value="P:cell development"/>
    <property type="evidence" value="ECO:0007669"/>
    <property type="project" value="UniProtKB-ARBA"/>
</dbReference>
<dbReference type="GO" id="GO:0007169">
    <property type="term" value="P:cell surface receptor protein tyrosine kinase signaling pathway"/>
    <property type="evidence" value="ECO:0007669"/>
    <property type="project" value="TreeGrafter"/>
</dbReference>
<dbReference type="InterPro" id="IPR036179">
    <property type="entry name" value="Ig-like_dom_sf"/>
</dbReference>
<proteinExistence type="predicted"/>
<keyword evidence="8 12" id="KW-0472">Membrane</keyword>
<keyword evidence="16" id="KW-1185">Reference proteome</keyword>
<dbReference type="EMBL" id="ATLV01017345">
    <property type="status" value="NOT_ANNOTATED_CDS"/>
    <property type="molecule type" value="Genomic_DNA"/>
</dbReference>
<comment type="catalytic activity">
    <reaction evidence="11">
        <text>L-tyrosyl-[protein] + ATP = O-phospho-L-tyrosyl-[protein] + ADP + H(+)</text>
        <dbReference type="Rhea" id="RHEA:10596"/>
        <dbReference type="Rhea" id="RHEA-COMP:10136"/>
        <dbReference type="Rhea" id="RHEA-COMP:20101"/>
        <dbReference type="ChEBI" id="CHEBI:15378"/>
        <dbReference type="ChEBI" id="CHEBI:30616"/>
        <dbReference type="ChEBI" id="CHEBI:46858"/>
        <dbReference type="ChEBI" id="CHEBI:61978"/>
        <dbReference type="ChEBI" id="CHEBI:456216"/>
        <dbReference type="EC" id="2.7.10.1"/>
    </reaction>
</comment>
<dbReference type="Gene3D" id="3.30.200.20">
    <property type="entry name" value="Phosphorylase Kinase, domain 1"/>
    <property type="match status" value="1"/>
</dbReference>
<evidence type="ECO:0000256" key="9">
    <source>
        <dbReference type="ARBA" id="ARBA00023137"/>
    </source>
</evidence>
<keyword evidence="7 12" id="KW-1133">Transmembrane helix</keyword>
<keyword evidence="6" id="KW-0067">ATP-binding</keyword>
<dbReference type="VEuPathDB" id="VectorBase:ASIC009798"/>
<evidence type="ECO:0000256" key="2">
    <source>
        <dbReference type="ARBA" id="ARBA00022679"/>
    </source>
</evidence>
<dbReference type="Pfam" id="PF07714">
    <property type="entry name" value="PK_Tyr_Ser-Thr"/>
    <property type="match status" value="1"/>
</dbReference>
<reference evidence="14 16" key="1">
    <citation type="journal article" date="2014" name="BMC Genomics">
        <title>Genome sequence of Anopheles sinensis provides insight into genetics basis of mosquito competence for malaria parasites.</title>
        <authorList>
            <person name="Zhou D."/>
            <person name="Zhang D."/>
            <person name="Ding G."/>
            <person name="Shi L."/>
            <person name="Hou Q."/>
            <person name="Ye Y."/>
            <person name="Xu Y."/>
            <person name="Zhou H."/>
            <person name="Xiong C."/>
            <person name="Li S."/>
            <person name="Yu J."/>
            <person name="Hong S."/>
            <person name="Yu X."/>
            <person name="Zou P."/>
            <person name="Chen C."/>
            <person name="Chang X."/>
            <person name="Wang W."/>
            <person name="Lv Y."/>
            <person name="Sun Y."/>
            <person name="Ma L."/>
            <person name="Shen B."/>
            <person name="Zhu C."/>
        </authorList>
    </citation>
    <scope>NUCLEOTIDE SEQUENCE [LARGE SCALE GENOMIC DNA]</scope>
</reference>
<dbReference type="InterPro" id="IPR050122">
    <property type="entry name" value="RTK"/>
</dbReference>
<protein>
    <submittedName>
        <fullName evidence="14 15">Vascular endothelial growth factor receptor</fullName>
    </submittedName>
</protein>
<keyword evidence="9" id="KW-0829">Tyrosine-protein kinase</keyword>